<keyword evidence="5" id="KW-0472">Membrane</keyword>
<evidence type="ECO:0000256" key="2">
    <source>
        <dbReference type="ARBA" id="ARBA00022525"/>
    </source>
</evidence>
<feature type="compositionally biased region" description="Basic residues" evidence="4">
    <location>
        <begin position="1182"/>
        <end position="1200"/>
    </location>
</feature>
<keyword evidence="3" id="KW-0732">Signal</keyword>
<feature type="domain" description="SpaA-like prealbumin fold" evidence="6">
    <location>
        <begin position="924"/>
        <end position="1014"/>
    </location>
</feature>
<dbReference type="InterPro" id="IPR013783">
    <property type="entry name" value="Ig-like_fold"/>
</dbReference>
<evidence type="ECO:0000313" key="8">
    <source>
        <dbReference type="Proteomes" id="UP000216454"/>
    </source>
</evidence>
<dbReference type="SUPFAM" id="SSF49401">
    <property type="entry name" value="Bacterial adhesins"/>
    <property type="match status" value="1"/>
</dbReference>
<comment type="similarity">
    <text evidence="1">Belongs to the serine-aspartate repeat-containing protein (SDr) family.</text>
</comment>
<keyword evidence="2" id="KW-0964">Secreted</keyword>
<dbReference type="PANTHER" id="PTHR36108">
    <property type="entry name" value="COLOSSIN-B-RELATED"/>
    <property type="match status" value="1"/>
</dbReference>
<proteinExistence type="inferred from homology"/>
<keyword evidence="5" id="KW-0812">Transmembrane</keyword>
<feature type="compositionally biased region" description="Low complexity" evidence="4">
    <location>
        <begin position="327"/>
        <end position="342"/>
    </location>
</feature>
<dbReference type="Gene3D" id="2.60.40.10">
    <property type="entry name" value="Immunoglobulins"/>
    <property type="match status" value="2"/>
</dbReference>
<feature type="compositionally biased region" description="Polar residues" evidence="4">
    <location>
        <begin position="299"/>
        <end position="315"/>
    </location>
</feature>
<dbReference type="GO" id="GO:0005975">
    <property type="term" value="P:carbohydrate metabolic process"/>
    <property type="evidence" value="ECO:0007669"/>
    <property type="project" value="UniProtKB-ARBA"/>
</dbReference>
<dbReference type="AlphaFoldDB" id="A0A261F2T6"/>
<feature type="transmembrane region" description="Helical" evidence="5">
    <location>
        <begin position="1157"/>
        <end position="1177"/>
    </location>
</feature>
<feature type="region of interest" description="Disordered" evidence="4">
    <location>
        <begin position="324"/>
        <end position="347"/>
    </location>
</feature>
<evidence type="ECO:0000256" key="1">
    <source>
        <dbReference type="ARBA" id="ARBA00007257"/>
    </source>
</evidence>
<gene>
    <name evidence="7" type="ORF">PSSU_0205</name>
</gene>
<evidence type="ECO:0000256" key="5">
    <source>
        <dbReference type="SAM" id="Phobius"/>
    </source>
</evidence>
<name>A0A261F2T6_9BIFI</name>
<dbReference type="EMBL" id="MWWQ01000004">
    <property type="protein sequence ID" value="OZG53439.1"/>
    <property type="molecule type" value="Genomic_DNA"/>
</dbReference>
<feature type="domain" description="SpaA-like prealbumin fold" evidence="6">
    <location>
        <begin position="1038"/>
        <end position="1115"/>
    </location>
</feature>
<dbReference type="Proteomes" id="UP000216454">
    <property type="component" value="Unassembled WGS sequence"/>
</dbReference>
<dbReference type="InterPro" id="IPR008966">
    <property type="entry name" value="Adhesion_dom_sf"/>
</dbReference>
<evidence type="ECO:0000259" key="6">
    <source>
        <dbReference type="Pfam" id="PF17802"/>
    </source>
</evidence>
<dbReference type="PANTHER" id="PTHR36108:SF13">
    <property type="entry name" value="COLOSSIN-B-RELATED"/>
    <property type="match status" value="1"/>
</dbReference>
<keyword evidence="8" id="KW-1185">Reference proteome</keyword>
<evidence type="ECO:0000256" key="3">
    <source>
        <dbReference type="ARBA" id="ARBA00022729"/>
    </source>
</evidence>
<protein>
    <submittedName>
        <fullName evidence="7">LPXTG-motif cell wall anchor domain-containing protein</fullName>
    </submittedName>
</protein>
<evidence type="ECO:0000313" key="7">
    <source>
        <dbReference type="EMBL" id="OZG53439.1"/>
    </source>
</evidence>
<feature type="region of interest" description="Disordered" evidence="4">
    <location>
        <begin position="1179"/>
        <end position="1200"/>
    </location>
</feature>
<comment type="caution">
    <text evidence="7">The sequence shown here is derived from an EMBL/GenBank/DDBJ whole genome shotgun (WGS) entry which is preliminary data.</text>
</comment>
<sequence>MGTARHKEHGARRNKIFLLLTFVLSVALIVTASVGVSRSWAAIPKSDDLSKFVTDVSISGISADSQGVYQYRDGDEATLRFTFAENDNIQFGDSQLTYVLPAGFDAVNASGTFDVPVLESGVMHTVRGNKWEIRNGALIITWNTDDSNIEHLRDSANARIVLGIKFTLHGVNGMVKFGDGVERTFALDTSNDLSTTKSSVYDEAAGKIHYTATVKSTGISTGVTTTDTIAGNAIAYDPSSLRIAGNSGTYSVQTQGNGFVLSVPTMANGETITLTYDGIIDYSAFHGSVTADNASNTLTATSNGDSNPSNNTVTTDDSHTIALSDVSKSGTAESSSQSSGSSRTVHWTIDSNSKRHVSLAGGTIKDSIAQYSQSRMSYAGDGITITVTDASGTQIATRKVSWADLGVTDPSSDKAWTYAVPSTDGVYSYHIAYDTTVDMTGALSDLTVANSATSASVQSGTQSTNAYVGIGTQFSLETHKTAVANESDYHHTVWSIDASVPATGYNSLMVTDNLPSTWGTVTDSSGASVSRQLYDAYVDGSLSVTGLEAGESYTVDASDPSKVVITFYADTAHTIPGLSATSTARTIAIKLTTQNNDDWLAIGKNGGWQATHTNNETVTANGQSKSASASVTPMQQSITKQSEYMGTRNVNGVDLPVYKFTLTLEGVNSDDFDISDDFDASLFSFATTDQVGMWGQNKVFGGDQYYQGQEGSAPITWSETSSGAIIHVSSGAIAKNNGAYYSRYKIWYCLIAKDANAVSTLNQRATDNNGTTTFTNTATWNGNSSGSIVSTYTYRMVNKEQTSVDPQKRTATFRITLNPASTDINPYGDTLILTDTMSSNMALDVNSLQTTPTDGVSFQLDSQTNTLSVTFPDKTPVTLTYTVYLKGSGYITYSNKASLHGQTSSIESSTNVSSESSSGASVPSIRLLKNDSGDLTKPLPGAHFKLYKADDDSSPVTENEFVSGSDGIVTVTGRQDRDGWSLHPGTKYYLKETAAPSGYSLRSDPIYFTISDSPTGEDEYPDSYTIPWVNTPVSNSTSFTLRKVDEINNSTVLAGAQFTLTGTNADGVSTTSSVVTAADGMASFTGVTPGTYTLKETRAPNGYEASDVEHSVVVLSTLAITYDGQAIAQETDGTASITVQNHKKQFFLPNTGRFGGMWAFAGAGGITMLLGSTVALAETGKAPRHGSRRSGKHPRRDSRR</sequence>
<feature type="region of interest" description="Disordered" evidence="4">
    <location>
        <begin position="299"/>
        <end position="318"/>
    </location>
</feature>
<dbReference type="InterPro" id="IPR041033">
    <property type="entry name" value="SpaA_PFL_dom_1"/>
</dbReference>
<accession>A0A261F2T6</accession>
<dbReference type="Pfam" id="PF17802">
    <property type="entry name" value="SpaA"/>
    <property type="match status" value="2"/>
</dbReference>
<organism evidence="7 8">
    <name type="scientific">Pseudoscardovia suis</name>
    <dbReference type="NCBI Taxonomy" id="987063"/>
    <lineage>
        <taxon>Bacteria</taxon>
        <taxon>Bacillati</taxon>
        <taxon>Actinomycetota</taxon>
        <taxon>Actinomycetes</taxon>
        <taxon>Bifidobacteriales</taxon>
        <taxon>Bifidobacteriaceae</taxon>
        <taxon>Pseudoscardovia</taxon>
    </lineage>
</organism>
<evidence type="ECO:0000256" key="4">
    <source>
        <dbReference type="SAM" id="MobiDB-lite"/>
    </source>
</evidence>
<reference evidence="7 8" key="1">
    <citation type="journal article" date="2017" name="BMC Genomics">
        <title>Comparative genomic and phylogenomic analyses of the Bifidobacteriaceae family.</title>
        <authorList>
            <person name="Lugli G.A."/>
            <person name="Milani C."/>
            <person name="Turroni F."/>
            <person name="Duranti S."/>
            <person name="Mancabelli L."/>
            <person name="Mangifesta M."/>
            <person name="Ferrario C."/>
            <person name="Modesto M."/>
            <person name="Mattarelli P."/>
            <person name="Jiri K."/>
            <person name="van Sinderen D."/>
            <person name="Ventura M."/>
        </authorList>
    </citation>
    <scope>NUCLEOTIDE SEQUENCE [LARGE SCALE GENOMIC DNA]</scope>
    <source>
        <strain evidence="7 8">DSM 24744</strain>
    </source>
</reference>
<keyword evidence="5" id="KW-1133">Transmembrane helix</keyword>
<dbReference type="SUPFAM" id="SSF49478">
    <property type="entry name" value="Cna protein B-type domain"/>
    <property type="match status" value="1"/>
</dbReference>